<reference evidence="1" key="2">
    <citation type="journal article" date="2019" name="IMA Fungus">
        <title>Genome sequencing and comparison of five Tilletia species to identify candidate genes for the detection of regulated species infecting wheat.</title>
        <authorList>
            <person name="Nguyen H.D.T."/>
            <person name="Sultana T."/>
            <person name="Kesanakurti P."/>
            <person name="Hambleton S."/>
        </authorList>
    </citation>
    <scope>NUCLEOTIDE SEQUENCE</scope>
    <source>
        <strain evidence="1">DAOMC 236426</strain>
    </source>
</reference>
<reference evidence="1" key="1">
    <citation type="submission" date="2016-04" db="EMBL/GenBank/DDBJ databases">
        <authorList>
            <person name="Nguyen H.D."/>
            <person name="Samba Siva P."/>
            <person name="Cullis J."/>
            <person name="Levesque C.A."/>
            <person name="Hambleton S."/>
        </authorList>
    </citation>
    <scope>NUCLEOTIDE SEQUENCE</scope>
    <source>
        <strain evidence="1">DAOMC 236426</strain>
    </source>
</reference>
<protein>
    <submittedName>
        <fullName evidence="1">Uncharacterized protein</fullName>
    </submittedName>
</protein>
<accession>A0A8X7MWT5</accession>
<proteinExistence type="predicted"/>
<name>A0A8X7MWT5_9BASI</name>
<comment type="caution">
    <text evidence="1">The sequence shown here is derived from an EMBL/GenBank/DDBJ whole genome shotgun (WGS) entry which is preliminary data.</text>
</comment>
<evidence type="ECO:0000313" key="2">
    <source>
        <dbReference type="Proteomes" id="UP000077684"/>
    </source>
</evidence>
<sequence length="227" mass="25635">MKRLLDNDSVFDEALFRNRPATNRCLTTADQKQIKGLAQARLARAFFTVHPLAPKPVRWREDLGRPVSAYLDVHPAINQLYWSSENSWVEARLTNTTTVEDVPHIQNECATRPPVSELEVVLTSRLSERNVRLRVEFGGAESLRGAPAPSPSAPLLPGWPSPPQPVRVKDLISTLVTLSHEWDEFFMPEDPNQDPDDETLFRVNAPPQLEIRDDGLLVVTFDSCLDY</sequence>
<evidence type="ECO:0000313" key="1">
    <source>
        <dbReference type="EMBL" id="KAE8252827.1"/>
    </source>
</evidence>
<organism evidence="1 2">
    <name type="scientific">Tilletia controversa</name>
    <name type="common">dwarf bunt fungus</name>
    <dbReference type="NCBI Taxonomy" id="13291"/>
    <lineage>
        <taxon>Eukaryota</taxon>
        <taxon>Fungi</taxon>
        <taxon>Dikarya</taxon>
        <taxon>Basidiomycota</taxon>
        <taxon>Ustilaginomycotina</taxon>
        <taxon>Exobasidiomycetes</taxon>
        <taxon>Tilletiales</taxon>
        <taxon>Tilletiaceae</taxon>
        <taxon>Tilletia</taxon>
    </lineage>
</organism>
<gene>
    <name evidence="1" type="ORF">A4X06_0g1898</name>
</gene>
<keyword evidence="2" id="KW-1185">Reference proteome</keyword>
<dbReference type="Proteomes" id="UP000077684">
    <property type="component" value="Unassembled WGS sequence"/>
</dbReference>
<dbReference type="AlphaFoldDB" id="A0A8X7MWT5"/>
<dbReference type="EMBL" id="LWDE02000130">
    <property type="protein sequence ID" value="KAE8252827.1"/>
    <property type="molecule type" value="Genomic_DNA"/>
</dbReference>